<organism evidence="1 2">
    <name type="scientific">Pedobacter rhizosphaerae</name>
    <dbReference type="NCBI Taxonomy" id="390241"/>
    <lineage>
        <taxon>Bacteria</taxon>
        <taxon>Pseudomonadati</taxon>
        <taxon>Bacteroidota</taxon>
        <taxon>Sphingobacteriia</taxon>
        <taxon>Sphingobacteriales</taxon>
        <taxon>Sphingobacteriaceae</taxon>
        <taxon>Pedobacter</taxon>
    </lineage>
</organism>
<evidence type="ECO:0000313" key="2">
    <source>
        <dbReference type="Proteomes" id="UP000199572"/>
    </source>
</evidence>
<gene>
    <name evidence="1" type="ORF">SAMN04488023_10840</name>
</gene>
<protein>
    <submittedName>
        <fullName evidence="1">Uncharacterized protein</fullName>
    </submittedName>
</protein>
<evidence type="ECO:0000313" key="1">
    <source>
        <dbReference type="EMBL" id="SER37572.1"/>
    </source>
</evidence>
<keyword evidence="2" id="KW-1185">Reference proteome</keyword>
<name>A0A1H9NNU0_9SPHI</name>
<proteinExistence type="predicted"/>
<sequence length="63" mass="7260">MKILNGYIYRTIRENKKSMSIYLEFPSIQNYPVYKPLEDALSVAINCLVTTVGVEESKEQSED</sequence>
<dbReference type="Proteomes" id="UP000199572">
    <property type="component" value="Unassembled WGS sequence"/>
</dbReference>
<dbReference type="EMBL" id="FOGG01000008">
    <property type="protein sequence ID" value="SER37572.1"/>
    <property type="molecule type" value="Genomic_DNA"/>
</dbReference>
<dbReference type="AlphaFoldDB" id="A0A1H9NNU0"/>
<reference evidence="1 2" key="1">
    <citation type="submission" date="2016-10" db="EMBL/GenBank/DDBJ databases">
        <authorList>
            <person name="de Groot N.N."/>
        </authorList>
    </citation>
    <scope>NUCLEOTIDE SEQUENCE [LARGE SCALE GENOMIC DNA]</scope>
    <source>
        <strain evidence="1 2">DSM 18610</strain>
    </source>
</reference>
<accession>A0A1H9NNU0</accession>